<evidence type="ECO:0000313" key="2">
    <source>
        <dbReference type="EMBL" id="KAH0217764.1"/>
    </source>
</evidence>
<dbReference type="Proteomes" id="UP000767238">
    <property type="component" value="Unassembled WGS sequence"/>
</dbReference>
<feature type="compositionally biased region" description="Polar residues" evidence="1">
    <location>
        <begin position="80"/>
        <end position="91"/>
    </location>
</feature>
<feature type="region of interest" description="Disordered" evidence="1">
    <location>
        <begin position="27"/>
        <end position="93"/>
    </location>
</feature>
<name>A0A9P8GBL0_AURME</name>
<feature type="compositionally biased region" description="Low complexity" evidence="1">
    <location>
        <begin position="33"/>
        <end position="50"/>
    </location>
</feature>
<reference evidence="2" key="1">
    <citation type="journal article" date="2021" name="J Fungi (Basel)">
        <title>Virulence traits and population genomics of the black yeast Aureobasidium melanogenum.</title>
        <authorList>
            <person name="Cernosa A."/>
            <person name="Sun X."/>
            <person name="Gostincar C."/>
            <person name="Fang C."/>
            <person name="Gunde-Cimerman N."/>
            <person name="Song Z."/>
        </authorList>
    </citation>
    <scope>NUCLEOTIDE SEQUENCE</scope>
    <source>
        <strain evidence="2">EXF-8016</strain>
    </source>
</reference>
<dbReference type="EMBL" id="JAHFYH010000053">
    <property type="protein sequence ID" value="KAH0217764.1"/>
    <property type="molecule type" value="Genomic_DNA"/>
</dbReference>
<feature type="non-terminal residue" evidence="2">
    <location>
        <position position="1"/>
    </location>
</feature>
<sequence length="242" mass="26936">MSAPPQSPHSHTAYVEDSEDDIEVLVFKNSRSTNNTINTTAINTNNEQNNKPATHTSMKREPSQKPLAPKNTLRRPGPQGKTSDNGSNPANDSALFVLTDCQSLFGGPFGDTSPLRMEEEMPTFPLNTTSSTTTSTNLTTHTAKSKSRTQTPDEFANITSSCSSKVSKSNPTHIELFNTLSPSQSLGRKRKLTKIRNKLKEKSVEELTQIYNSTDDPGFRKLMSGVYYENCMERLDDWERKL</sequence>
<comment type="caution">
    <text evidence="2">The sequence shown here is derived from an EMBL/GenBank/DDBJ whole genome shotgun (WGS) entry which is preliminary data.</text>
</comment>
<dbReference type="OrthoDB" id="3931436at2759"/>
<organism evidence="2 3">
    <name type="scientific">Aureobasidium melanogenum</name>
    <name type="common">Aureobasidium pullulans var. melanogenum</name>
    <dbReference type="NCBI Taxonomy" id="46634"/>
    <lineage>
        <taxon>Eukaryota</taxon>
        <taxon>Fungi</taxon>
        <taxon>Dikarya</taxon>
        <taxon>Ascomycota</taxon>
        <taxon>Pezizomycotina</taxon>
        <taxon>Dothideomycetes</taxon>
        <taxon>Dothideomycetidae</taxon>
        <taxon>Dothideales</taxon>
        <taxon>Saccotheciaceae</taxon>
        <taxon>Aureobasidium</taxon>
    </lineage>
</organism>
<evidence type="ECO:0000256" key="1">
    <source>
        <dbReference type="SAM" id="MobiDB-lite"/>
    </source>
</evidence>
<accession>A0A9P8GBL0</accession>
<reference evidence="2" key="2">
    <citation type="submission" date="2021-08" db="EMBL/GenBank/DDBJ databases">
        <authorList>
            <person name="Gostincar C."/>
            <person name="Sun X."/>
            <person name="Song Z."/>
            <person name="Gunde-Cimerman N."/>
        </authorList>
    </citation>
    <scope>NUCLEOTIDE SEQUENCE</scope>
    <source>
        <strain evidence="2">EXF-8016</strain>
    </source>
</reference>
<proteinExistence type="predicted"/>
<protein>
    <submittedName>
        <fullName evidence="2">Uncharacterized protein</fullName>
    </submittedName>
</protein>
<evidence type="ECO:0000313" key="3">
    <source>
        <dbReference type="Proteomes" id="UP000767238"/>
    </source>
</evidence>
<dbReference type="AlphaFoldDB" id="A0A9P8GBL0"/>
<gene>
    <name evidence="2" type="ORF">KCV03_g6890</name>
</gene>